<dbReference type="InterPro" id="IPR006143">
    <property type="entry name" value="RND_pump_MFP"/>
</dbReference>
<dbReference type="InterPro" id="IPR058624">
    <property type="entry name" value="MdtA-like_HH"/>
</dbReference>
<dbReference type="PANTHER" id="PTHR30469:SF12">
    <property type="entry name" value="MULTIDRUG RESISTANCE PROTEIN MDTA"/>
    <property type="match status" value="1"/>
</dbReference>
<dbReference type="RefSeq" id="WP_012170955.1">
    <property type="nucleotide sequence ID" value="NC_009937.1"/>
</dbReference>
<dbReference type="InterPro" id="IPR058626">
    <property type="entry name" value="MdtA-like_b-barrel"/>
</dbReference>
<dbReference type="Pfam" id="PF25876">
    <property type="entry name" value="HH_MFP_RND"/>
    <property type="match status" value="1"/>
</dbReference>
<evidence type="ECO:0000256" key="1">
    <source>
        <dbReference type="ARBA" id="ARBA00004236"/>
    </source>
</evidence>
<feature type="compositionally biased region" description="Low complexity" evidence="7">
    <location>
        <begin position="399"/>
        <end position="419"/>
    </location>
</feature>
<feature type="domain" description="Multidrug resistance protein MdtA-like barrel-sandwich hybrid" evidence="10">
    <location>
        <begin position="93"/>
        <end position="235"/>
    </location>
</feature>
<protein>
    <submittedName>
        <fullName evidence="13">HlyD family secretion protein</fullName>
    </submittedName>
</protein>
<keyword evidence="3" id="KW-0813">Transport</keyword>
<dbReference type="AlphaFoldDB" id="A8I6N0"/>
<evidence type="ECO:0000256" key="4">
    <source>
        <dbReference type="ARBA" id="ARBA00022475"/>
    </source>
</evidence>
<gene>
    <name evidence="13" type="ordered locus">AZC_2429</name>
</gene>
<dbReference type="KEGG" id="azc:AZC_2429"/>
<sequence length="441" mass="46595">MNEPFRDPKGEPVQLDLPEVPARKKRRFPWSLLICAALVALVGAGWLIRPQQQAGPGMRRAFNGPVPVATATVEKGSLPVTLTALGTVTPLTTVTVRSQISGRLTKISFQEGQDVKAGDPLAEVDPRPYEAALKQAQGQLARDQAQLRNAQLDLTRYQTLVAKSAASQQSVDTQEALVAQYQGTVQMDQAQVRTAELNLEYCHIVAPVSGRLGIRQVDVGNYVQAGDSTGIVVITQLKPITVVFSLPEDVVPQVARRLEAKADLPVTVYDRNRRAKIATGQLITIDNQVDTTTGTVKLKAQFPNDDGSLFPNQFVNVDLLVNTMDGAVIVPSAAVQRGAPGPYVYVVGADQTVSVHKVKLGPSAGDKIAVLEGLNPGDKVVVDGADKLREGAQVTEPDAGQTPGQPGRRPGGPNAAAGQGPSGAPGAPGNGQPRRSQAPTP</sequence>
<feature type="domain" description="Multidrug resistance protein MdtA-like alpha-helical hairpin" evidence="9">
    <location>
        <begin position="133"/>
        <end position="201"/>
    </location>
</feature>
<evidence type="ECO:0000256" key="3">
    <source>
        <dbReference type="ARBA" id="ARBA00022448"/>
    </source>
</evidence>
<dbReference type="STRING" id="438753.AZC_2429"/>
<evidence type="ECO:0000259" key="9">
    <source>
        <dbReference type="Pfam" id="PF25876"/>
    </source>
</evidence>
<reference evidence="13 14" key="3">
    <citation type="journal article" date="2008" name="BMC Genomics">
        <title>The genome of the versatile nitrogen fixer Azorhizobium caulinodans ORS571.</title>
        <authorList>
            <person name="Lee KB."/>
            <person name="Backer P.D."/>
            <person name="Aono T."/>
            <person name="Liu CT."/>
            <person name="Suzuki S."/>
            <person name="Suzuki T."/>
            <person name="Kaneko T."/>
            <person name="Yamada M."/>
            <person name="Tabata S."/>
            <person name="Kupfer D.M."/>
            <person name="Najar F.Z."/>
            <person name="Wiley G.B."/>
            <person name="Roe B."/>
            <person name="Binnewies T.T."/>
            <person name="Ussery D.W."/>
            <person name="D'Haeze W."/>
            <person name="Herder J.D."/>
            <person name="Gevers D."/>
            <person name="Vereecke D."/>
            <person name="Holsters M."/>
            <person name="Oyaizu H."/>
        </authorList>
    </citation>
    <scope>NUCLEOTIDE SEQUENCE [LARGE SCALE GENOMIC DNA]</scope>
    <source>
        <strain evidence="14">ATCC 43989 / DSM 5975 / JCM 20966 / LMG 6465 / NBRC 14845 / NCIMB 13405 / ORS 571</strain>
    </source>
</reference>
<evidence type="ECO:0000256" key="8">
    <source>
        <dbReference type="SAM" id="Phobius"/>
    </source>
</evidence>
<dbReference type="InterPro" id="IPR058627">
    <property type="entry name" value="MdtA-like_C"/>
</dbReference>
<feature type="compositionally biased region" description="Gly residues" evidence="7">
    <location>
        <begin position="420"/>
        <end position="429"/>
    </location>
</feature>
<evidence type="ECO:0000313" key="13">
    <source>
        <dbReference type="EMBL" id="BAF88427.1"/>
    </source>
</evidence>
<dbReference type="NCBIfam" id="TIGR01730">
    <property type="entry name" value="RND_mfp"/>
    <property type="match status" value="1"/>
</dbReference>
<dbReference type="Pfam" id="PF25944">
    <property type="entry name" value="Beta-barrel_RND"/>
    <property type="match status" value="1"/>
</dbReference>
<reference evidence="13 14" key="6">
    <citation type="journal article" date="2011" name="Appl. Environ. Microbiol.">
        <title>Involvement of the azorhizobial chromosome partition gene (parA) in the onset of bacteroid differentiation during Sesbania rostrata stem nodule development.</title>
        <authorList>
            <person name="Liu CT."/>
            <person name="Lee KB."/>
            <person name="Wang YS."/>
            <person name="Peng MH."/>
            <person name="Lee KT."/>
            <person name="Suzuki S."/>
            <person name="Suzuki T."/>
            <person name="Oyaizu H."/>
        </authorList>
    </citation>
    <scope>NUCLEOTIDE SEQUENCE [LARGE SCALE GENOMIC DNA]</scope>
    <source>
        <strain evidence="14">ATCC 43989 / DSM 5975 / JCM 20966 / LMG 6465 / NBRC 14845 / NCIMB 13405 / ORS 571</strain>
    </source>
</reference>
<feature type="transmembrane region" description="Helical" evidence="8">
    <location>
        <begin position="30"/>
        <end position="48"/>
    </location>
</feature>
<name>A8I6N0_AZOC5</name>
<proteinExistence type="inferred from homology"/>
<keyword evidence="14" id="KW-1185">Reference proteome</keyword>
<dbReference type="Gene3D" id="1.10.287.470">
    <property type="entry name" value="Helix hairpin bin"/>
    <property type="match status" value="1"/>
</dbReference>
<keyword evidence="4" id="KW-1003">Cell membrane</keyword>
<dbReference type="Gene3D" id="2.40.50.100">
    <property type="match status" value="1"/>
</dbReference>
<evidence type="ECO:0000256" key="2">
    <source>
        <dbReference type="ARBA" id="ARBA00009477"/>
    </source>
</evidence>
<feature type="domain" description="Multidrug resistance protein MdtA-like beta-barrel" evidence="11">
    <location>
        <begin position="239"/>
        <end position="322"/>
    </location>
</feature>
<dbReference type="Pfam" id="PF25967">
    <property type="entry name" value="RND-MFP_C"/>
    <property type="match status" value="1"/>
</dbReference>
<keyword evidence="8" id="KW-1133">Transmembrane helix</keyword>
<dbReference type="Gene3D" id="2.40.420.20">
    <property type="match status" value="1"/>
</dbReference>
<evidence type="ECO:0000256" key="5">
    <source>
        <dbReference type="ARBA" id="ARBA00022519"/>
    </source>
</evidence>
<dbReference type="EMBL" id="AP009384">
    <property type="protein sequence ID" value="BAF88427.1"/>
    <property type="molecule type" value="Genomic_DNA"/>
</dbReference>
<dbReference type="InterPro" id="IPR058625">
    <property type="entry name" value="MdtA-like_BSH"/>
</dbReference>
<dbReference type="Gene3D" id="2.40.30.170">
    <property type="match status" value="1"/>
</dbReference>
<dbReference type="FunFam" id="2.40.420.20:FF:000001">
    <property type="entry name" value="Efflux RND transporter periplasmic adaptor subunit"/>
    <property type="match status" value="1"/>
</dbReference>
<dbReference type="GO" id="GO:0030313">
    <property type="term" value="C:cell envelope"/>
    <property type="evidence" value="ECO:0007669"/>
    <property type="project" value="UniProtKB-SubCell"/>
</dbReference>
<keyword evidence="5" id="KW-0997">Cell inner membrane</keyword>
<dbReference type="NCBIfam" id="NF008589">
    <property type="entry name" value="PRK11556.1"/>
    <property type="match status" value="1"/>
</dbReference>
<organism evidence="13 14">
    <name type="scientific">Azorhizobium caulinodans (strain ATCC 43989 / DSM 5975 / JCM 20966 / LMG 6465 / NBRC 14845 / NCIMB 13405 / ORS 571)</name>
    <dbReference type="NCBI Taxonomy" id="438753"/>
    <lineage>
        <taxon>Bacteria</taxon>
        <taxon>Pseudomonadati</taxon>
        <taxon>Pseudomonadota</taxon>
        <taxon>Alphaproteobacteria</taxon>
        <taxon>Hyphomicrobiales</taxon>
        <taxon>Xanthobacteraceae</taxon>
        <taxon>Azorhizobium</taxon>
    </lineage>
</organism>
<dbReference type="SUPFAM" id="SSF111369">
    <property type="entry name" value="HlyD-like secretion proteins"/>
    <property type="match status" value="1"/>
</dbReference>
<evidence type="ECO:0000259" key="10">
    <source>
        <dbReference type="Pfam" id="PF25917"/>
    </source>
</evidence>
<reference evidence="13 14" key="5">
    <citation type="journal article" date="2010" name="Appl. Environ. Microbiol.">
        <title>phrR-like gene praR of Azorhizobium caulinodans ORS571 is essential for symbiosis with Sesbania rostrata and is involved in expression of reb genes.</title>
        <authorList>
            <person name="Akiba N."/>
            <person name="Aono T."/>
            <person name="Toyazaki H."/>
            <person name="Sato S."/>
            <person name="Oyaizu H."/>
        </authorList>
    </citation>
    <scope>NUCLEOTIDE SEQUENCE [LARGE SCALE GENOMIC DNA]</scope>
    <source>
        <strain evidence="14">ATCC 43989 / DSM 5975 / JCM 20966 / LMG 6465 / NBRC 14845 / NCIMB 13405 / ORS 571</strain>
    </source>
</reference>
<evidence type="ECO:0000256" key="7">
    <source>
        <dbReference type="SAM" id="MobiDB-lite"/>
    </source>
</evidence>
<evidence type="ECO:0000313" key="14">
    <source>
        <dbReference type="Proteomes" id="UP000000270"/>
    </source>
</evidence>
<comment type="similarity">
    <text evidence="2">Belongs to the membrane fusion protein (MFP) (TC 8.A.1) family.</text>
</comment>
<reference evidence="14" key="2">
    <citation type="submission" date="2007-04" db="EMBL/GenBank/DDBJ databases">
        <title>Complete genome sequence of the nitrogen-fixing bacterium Azorhizobium caulinodans ORS571.</title>
        <authorList>
            <person name="Lee K.B."/>
            <person name="Backer P.D."/>
            <person name="Aono T."/>
            <person name="Liu C.T."/>
            <person name="Suzuki S."/>
            <person name="Suzuki T."/>
            <person name="Kaneko T."/>
            <person name="Yamada M."/>
            <person name="Tabata S."/>
            <person name="Kupfer D.M."/>
            <person name="Najar F.Z."/>
            <person name="Wiley G.B."/>
            <person name="Roe B."/>
            <person name="Binnewies T."/>
            <person name="Ussery D."/>
            <person name="Vereecke D."/>
            <person name="Gevers D."/>
            <person name="Holsters M."/>
            <person name="Oyaizu H."/>
        </authorList>
    </citation>
    <scope>NUCLEOTIDE SEQUENCE [LARGE SCALE GENOMIC DNA]</scope>
    <source>
        <strain evidence="14">ATCC 43989 / DSM 5975 / JCM 20966 / LMG 6465 / NBRC 14845 / NCIMB 13405 / ORS 571</strain>
    </source>
</reference>
<reference evidence="13 14" key="4">
    <citation type="journal article" date="2009" name="Appl. Environ. Microbiol.">
        <title>Comparative genome-wide transcriptional profiling of Azorhizobium caulinodans ORS571 grown under free-living and symbiotic conditions.</title>
        <authorList>
            <person name="Tsukada S."/>
            <person name="Aono T."/>
            <person name="Akiba N."/>
            <person name="Lee KB."/>
            <person name="Liu CT."/>
            <person name="Toyazaki H."/>
            <person name="Oyaizu H."/>
        </authorList>
    </citation>
    <scope>NUCLEOTIDE SEQUENCE [LARGE SCALE GENOMIC DNA]</scope>
    <source>
        <strain evidence="14">ATCC 43989 / DSM 5975 / JCM 20966 / LMG 6465 / NBRC 14845 / NCIMB 13405 / ORS 571</strain>
    </source>
</reference>
<evidence type="ECO:0000259" key="11">
    <source>
        <dbReference type="Pfam" id="PF25944"/>
    </source>
</evidence>
<dbReference type="Pfam" id="PF25917">
    <property type="entry name" value="BSH_RND"/>
    <property type="match status" value="1"/>
</dbReference>
<dbReference type="PANTHER" id="PTHR30469">
    <property type="entry name" value="MULTIDRUG RESISTANCE PROTEIN MDTA"/>
    <property type="match status" value="1"/>
</dbReference>
<dbReference type="eggNOG" id="COG0845">
    <property type="taxonomic scope" value="Bacteria"/>
</dbReference>
<feature type="region of interest" description="Disordered" evidence="7">
    <location>
        <begin position="389"/>
        <end position="441"/>
    </location>
</feature>
<keyword evidence="8" id="KW-0812">Transmembrane</keyword>
<dbReference type="GO" id="GO:1990281">
    <property type="term" value="C:efflux pump complex"/>
    <property type="evidence" value="ECO:0007669"/>
    <property type="project" value="TreeGrafter"/>
</dbReference>
<accession>A8I6N0</accession>
<reference evidence="13 14" key="1">
    <citation type="journal article" date="2007" name="Appl. Environ. Microbiol.">
        <title>Rhizobial factors required for stem nodule maturation and maintenance in Sesbania rostrata-Azorhizobium caulinodans ORS571 symbiosis.</title>
        <authorList>
            <person name="Suzuki S."/>
            <person name="Aono T."/>
            <person name="Lee KB."/>
            <person name="Suzuki T."/>
            <person name="Liu CT."/>
            <person name="Miwa H."/>
            <person name="Wakao S."/>
            <person name="Iki T."/>
            <person name="Oyaizu H."/>
        </authorList>
    </citation>
    <scope>NUCLEOTIDE SEQUENCE [LARGE SCALE GENOMIC DNA]</scope>
    <source>
        <strain evidence="14">ATCC 43989 / DSM 5975 / JCM 20966 / LMG 6465 / NBRC 14845 / NCIMB 13405 / ORS 571</strain>
    </source>
</reference>
<comment type="subcellular location">
    <subcellularLocation>
        <location evidence="1">Cell membrane</location>
    </subcellularLocation>
</comment>
<evidence type="ECO:0000256" key="6">
    <source>
        <dbReference type="ARBA" id="ARBA00023136"/>
    </source>
</evidence>
<evidence type="ECO:0000259" key="12">
    <source>
        <dbReference type="Pfam" id="PF25967"/>
    </source>
</evidence>
<dbReference type="HOGENOM" id="CLU_018816_2_0_5"/>
<dbReference type="Proteomes" id="UP000000270">
    <property type="component" value="Chromosome"/>
</dbReference>
<feature type="domain" description="Multidrug resistance protein MdtA-like C-terminal permuted SH3" evidence="12">
    <location>
        <begin position="327"/>
        <end position="387"/>
    </location>
</feature>
<keyword evidence="6 8" id="KW-0472">Membrane</keyword>
<dbReference type="GO" id="GO:0015562">
    <property type="term" value="F:efflux transmembrane transporter activity"/>
    <property type="evidence" value="ECO:0007669"/>
    <property type="project" value="TreeGrafter"/>
</dbReference>